<protein>
    <submittedName>
        <fullName evidence="1">Uncharacterized protein</fullName>
    </submittedName>
</protein>
<reference evidence="1 2" key="2">
    <citation type="journal article" date="2012" name="Stand. Genomic Sci.">
        <title>Complete genome sequence of the thermophilic sulfate-reducing ocean bacterium Thermodesulfatator indicus type strain (CIR29812(T)).</title>
        <authorList>
            <person name="Anderson I."/>
            <person name="Saunders E."/>
            <person name="Lapidus A."/>
            <person name="Nolan M."/>
            <person name="Lucas S."/>
            <person name="Tice H."/>
            <person name="Del Rio T.G."/>
            <person name="Cheng J.F."/>
            <person name="Han C."/>
            <person name="Tapia R."/>
            <person name="Goodwin L.A."/>
            <person name="Pitluck S."/>
            <person name="Liolios K."/>
            <person name="Mavromatis K."/>
            <person name="Pagani I."/>
            <person name="Ivanova N."/>
            <person name="Mikhailova N."/>
            <person name="Pati A."/>
            <person name="Chen A."/>
            <person name="Palaniappan K."/>
            <person name="Land M."/>
            <person name="Hauser L."/>
            <person name="Jeffries C.D."/>
            <person name="Chang Y.J."/>
            <person name="Brambilla E.M."/>
            <person name="Rohde M."/>
            <person name="Spring S."/>
            <person name="Goker M."/>
            <person name="Detter J.C."/>
            <person name="Woyke T."/>
            <person name="Bristow J."/>
            <person name="Eisen J.A."/>
            <person name="Markowitz V."/>
            <person name="Hugenholtz P."/>
            <person name="Kyrpides N.C."/>
            <person name="Klenk H.P."/>
        </authorList>
    </citation>
    <scope>NUCLEOTIDE SEQUENCE [LARGE SCALE GENOMIC DNA]</scope>
    <source>
        <strain evidence="2">DSM 15286 / JCM 11887 / CIR29812</strain>
    </source>
</reference>
<dbReference type="STRING" id="667014.Thein_1274"/>
<name>F8A914_THEID</name>
<evidence type="ECO:0000313" key="1">
    <source>
        <dbReference type="EMBL" id="AEH45142.1"/>
    </source>
</evidence>
<dbReference type="AlphaFoldDB" id="F8A914"/>
<dbReference type="EMBL" id="CP002683">
    <property type="protein sequence ID" value="AEH45142.1"/>
    <property type="molecule type" value="Genomic_DNA"/>
</dbReference>
<sequence length="54" mass="6301">MNINLTTPSSGRANRPLLSLSVRKKVIKLKIKKQKRKIMQAQTEYEKRDLCKIC</sequence>
<reference evidence="2" key="1">
    <citation type="submission" date="2011-04" db="EMBL/GenBank/DDBJ databases">
        <title>The complete genome of Thermodesulfatator indicus DSM 15286.</title>
        <authorList>
            <person name="Lucas S."/>
            <person name="Copeland A."/>
            <person name="Lapidus A."/>
            <person name="Bruce D."/>
            <person name="Goodwin L."/>
            <person name="Pitluck S."/>
            <person name="Peters L."/>
            <person name="Kyrpides N."/>
            <person name="Mavromatis K."/>
            <person name="Pagani I."/>
            <person name="Ivanova N."/>
            <person name="Saunders L."/>
            <person name="Detter J.C."/>
            <person name="Tapia R."/>
            <person name="Han C."/>
            <person name="Land M."/>
            <person name="Hauser L."/>
            <person name="Markowitz V."/>
            <person name="Cheng J.-F."/>
            <person name="Hugenholtz P."/>
            <person name="Woyke T."/>
            <person name="Wu D."/>
            <person name="Spring S."/>
            <person name="Schroeder M."/>
            <person name="Brambilla E."/>
            <person name="Klenk H.-P."/>
            <person name="Eisen J.A."/>
        </authorList>
    </citation>
    <scope>NUCLEOTIDE SEQUENCE [LARGE SCALE GENOMIC DNA]</scope>
    <source>
        <strain evidence="2">DSM 15286 / JCM 11887 / CIR29812</strain>
    </source>
</reference>
<gene>
    <name evidence="1" type="ordered locus">Thein_1274</name>
</gene>
<dbReference type="HOGENOM" id="CLU_3048941_0_0_0"/>
<organism evidence="1 2">
    <name type="scientific">Thermodesulfatator indicus (strain DSM 15286 / JCM 11887 / CIR29812)</name>
    <dbReference type="NCBI Taxonomy" id="667014"/>
    <lineage>
        <taxon>Bacteria</taxon>
        <taxon>Pseudomonadati</taxon>
        <taxon>Thermodesulfobacteriota</taxon>
        <taxon>Thermodesulfobacteria</taxon>
        <taxon>Thermodesulfobacteriales</taxon>
        <taxon>Thermodesulfatatoraceae</taxon>
        <taxon>Thermodesulfatator</taxon>
    </lineage>
</organism>
<dbReference type="KEGG" id="tid:Thein_1274"/>
<evidence type="ECO:0000313" key="2">
    <source>
        <dbReference type="Proteomes" id="UP000006793"/>
    </source>
</evidence>
<dbReference type="InParanoid" id="F8A914"/>
<dbReference type="PaxDb" id="667014-Thein_1274"/>
<accession>F8A914</accession>
<dbReference type="Proteomes" id="UP000006793">
    <property type="component" value="Chromosome"/>
</dbReference>
<keyword evidence="2" id="KW-1185">Reference proteome</keyword>
<proteinExistence type="predicted"/>